<sequence length="99" mass="11578">MIHNDLVIRLSYRAYVEPEPEIPDLHLMQSLRQWLLQGASRCVGLCFPLPPQVPRSERRKEEAVAQEVHRLREADKDREIEQLKMRLADFESAATELLT</sequence>
<accession>A0A812V4H8</accession>
<evidence type="ECO:0000313" key="2">
    <source>
        <dbReference type="Proteomes" id="UP000604046"/>
    </source>
</evidence>
<name>A0A812V4H8_9DINO</name>
<gene>
    <name evidence="1" type="ORF">SNAT2548_LOCUS34636</name>
</gene>
<dbReference type="Proteomes" id="UP000604046">
    <property type="component" value="Unassembled WGS sequence"/>
</dbReference>
<evidence type="ECO:0000313" key="1">
    <source>
        <dbReference type="EMBL" id="CAE7609290.1"/>
    </source>
</evidence>
<reference evidence="1" key="1">
    <citation type="submission" date="2021-02" db="EMBL/GenBank/DDBJ databases">
        <authorList>
            <person name="Dougan E. K."/>
            <person name="Rhodes N."/>
            <person name="Thang M."/>
            <person name="Chan C."/>
        </authorList>
    </citation>
    <scope>NUCLEOTIDE SEQUENCE</scope>
</reference>
<organism evidence="1 2">
    <name type="scientific">Symbiodinium natans</name>
    <dbReference type="NCBI Taxonomy" id="878477"/>
    <lineage>
        <taxon>Eukaryota</taxon>
        <taxon>Sar</taxon>
        <taxon>Alveolata</taxon>
        <taxon>Dinophyceae</taxon>
        <taxon>Suessiales</taxon>
        <taxon>Symbiodiniaceae</taxon>
        <taxon>Symbiodinium</taxon>
    </lineage>
</organism>
<keyword evidence="2" id="KW-1185">Reference proteome</keyword>
<dbReference type="EMBL" id="CAJNDS010002820">
    <property type="protein sequence ID" value="CAE7609290.1"/>
    <property type="molecule type" value="Genomic_DNA"/>
</dbReference>
<dbReference type="AlphaFoldDB" id="A0A812V4H8"/>
<proteinExistence type="predicted"/>
<comment type="caution">
    <text evidence="1">The sequence shown here is derived from an EMBL/GenBank/DDBJ whole genome shotgun (WGS) entry which is preliminary data.</text>
</comment>
<protein>
    <submittedName>
        <fullName evidence="1">Uncharacterized protein</fullName>
    </submittedName>
</protein>